<gene>
    <name evidence="1" type="ORF">NGAL_HAMBI1145_23770</name>
</gene>
<evidence type="ECO:0000313" key="2">
    <source>
        <dbReference type="Proteomes" id="UP000046176"/>
    </source>
</evidence>
<proteinExistence type="predicted"/>
<evidence type="ECO:0000313" key="1">
    <source>
        <dbReference type="EMBL" id="CDZ34526.1"/>
    </source>
</evidence>
<sequence length="352" mass="39194">MRHDPSSWTVFGGQACLRPAMGWGWFVRLFLACLLWVLSAAAGAYAAQPAPDEELPFEAQIQRCWSTPTGADTPATIAFKLKPDGSLDGDAVIKSRGEGPLNEAFAQSALRAVRRCSPYKVDGELEFETTFHPDPTRALPDANAKRLRDEQTAKDFEKDDPRVRVFDFGPVKVGMRVPEGFCAIDPKRGGYHEKVWKSLTPPPKRAAELQSLDIDCESLKTSEAGRETRPKHVFSVMRFYSGKEPLPENLASYLDFLQKRYEKSGPLTPRFWQDPPVEGTPFFGRDKRAVYLGQRALRERGKIAVSGVSAYTMVEKMPMLINYFAADGSDLAAERQSAIAGIIADMRVVWAD</sequence>
<accession>A0A0T7FHN5</accession>
<dbReference type="Proteomes" id="UP000046176">
    <property type="component" value="Unassembled WGS sequence"/>
</dbReference>
<dbReference type="AlphaFoldDB" id="A0A0T7FHN5"/>
<evidence type="ECO:0008006" key="3">
    <source>
        <dbReference type="Google" id="ProtNLM"/>
    </source>
</evidence>
<protein>
    <recommendedName>
        <fullName evidence="3">TonB family protein</fullName>
    </recommendedName>
</protein>
<dbReference type="EMBL" id="CCRH01000006">
    <property type="protein sequence ID" value="CDZ34526.1"/>
    <property type="molecule type" value="Genomic_DNA"/>
</dbReference>
<dbReference type="SUPFAM" id="SSF74653">
    <property type="entry name" value="TolA/TonB C-terminal domain"/>
    <property type="match status" value="1"/>
</dbReference>
<dbReference type="Gene3D" id="3.30.1150.10">
    <property type="match status" value="1"/>
</dbReference>
<dbReference type="PROSITE" id="PS51257">
    <property type="entry name" value="PROKAR_LIPOPROTEIN"/>
    <property type="match status" value="1"/>
</dbReference>
<reference evidence="1 2" key="1">
    <citation type="submission" date="2014-08" db="EMBL/GenBank/DDBJ databases">
        <authorList>
            <person name="Chen Y.-H."/>
        </authorList>
    </citation>
    <scope>NUCLEOTIDE SEQUENCE [LARGE SCALE GENOMIC DNA]</scope>
</reference>
<organism evidence="1 2">
    <name type="scientific">Neorhizobium galegae bv. officinalis</name>
    <dbReference type="NCBI Taxonomy" id="323656"/>
    <lineage>
        <taxon>Bacteria</taxon>
        <taxon>Pseudomonadati</taxon>
        <taxon>Pseudomonadota</taxon>
        <taxon>Alphaproteobacteria</taxon>
        <taxon>Hyphomicrobiales</taxon>
        <taxon>Rhizobiaceae</taxon>
        <taxon>Rhizobium/Agrobacterium group</taxon>
        <taxon>Neorhizobium</taxon>
    </lineage>
</organism>
<name>A0A0T7FHN5_NEOGA</name>